<feature type="transmembrane region" description="Helical" evidence="2">
    <location>
        <begin position="546"/>
        <end position="565"/>
    </location>
</feature>
<feature type="transmembrane region" description="Helical" evidence="2">
    <location>
        <begin position="256"/>
        <end position="273"/>
    </location>
</feature>
<feature type="transmembrane region" description="Helical" evidence="2">
    <location>
        <begin position="509"/>
        <end position="534"/>
    </location>
</feature>
<organism evidence="3 4">
    <name type="scientific">Mangrovihabitans endophyticus</name>
    <dbReference type="NCBI Taxonomy" id="1751298"/>
    <lineage>
        <taxon>Bacteria</taxon>
        <taxon>Bacillati</taxon>
        <taxon>Actinomycetota</taxon>
        <taxon>Actinomycetes</taxon>
        <taxon>Micromonosporales</taxon>
        <taxon>Micromonosporaceae</taxon>
        <taxon>Mangrovihabitans</taxon>
    </lineage>
</organism>
<feature type="transmembrane region" description="Helical" evidence="2">
    <location>
        <begin position="429"/>
        <end position="447"/>
    </location>
</feature>
<reference evidence="3" key="1">
    <citation type="journal article" date="2014" name="Int. J. Syst. Evol. Microbiol.">
        <title>Complete genome sequence of Corynebacterium casei LMG S-19264T (=DSM 44701T), isolated from a smear-ripened cheese.</title>
        <authorList>
            <consortium name="US DOE Joint Genome Institute (JGI-PGF)"/>
            <person name="Walter F."/>
            <person name="Albersmeier A."/>
            <person name="Kalinowski J."/>
            <person name="Ruckert C."/>
        </authorList>
    </citation>
    <scope>NUCLEOTIDE SEQUENCE</scope>
    <source>
        <strain evidence="3">CGMCC 4.7299</strain>
    </source>
</reference>
<protein>
    <submittedName>
        <fullName evidence="3">Uncharacterized protein</fullName>
    </submittedName>
</protein>
<feature type="transmembrane region" description="Helical" evidence="2">
    <location>
        <begin position="303"/>
        <end position="321"/>
    </location>
</feature>
<evidence type="ECO:0000313" key="3">
    <source>
        <dbReference type="EMBL" id="GGK98004.1"/>
    </source>
</evidence>
<reference evidence="3" key="2">
    <citation type="submission" date="2020-09" db="EMBL/GenBank/DDBJ databases">
        <authorList>
            <person name="Sun Q."/>
            <person name="Zhou Y."/>
        </authorList>
    </citation>
    <scope>NUCLEOTIDE SEQUENCE</scope>
    <source>
        <strain evidence="3">CGMCC 4.7299</strain>
    </source>
</reference>
<gene>
    <name evidence="3" type="ORF">GCM10012284_35330</name>
</gene>
<feature type="transmembrane region" description="Helical" evidence="2">
    <location>
        <begin position="101"/>
        <end position="121"/>
    </location>
</feature>
<feature type="transmembrane region" description="Helical" evidence="2">
    <location>
        <begin position="12"/>
        <end position="34"/>
    </location>
</feature>
<name>A0A8J3FQ49_9ACTN</name>
<feature type="transmembrane region" description="Helical" evidence="2">
    <location>
        <begin position="453"/>
        <end position="472"/>
    </location>
</feature>
<proteinExistence type="predicted"/>
<evidence type="ECO:0000313" key="4">
    <source>
        <dbReference type="Proteomes" id="UP000656042"/>
    </source>
</evidence>
<evidence type="ECO:0000256" key="2">
    <source>
        <dbReference type="SAM" id="Phobius"/>
    </source>
</evidence>
<accession>A0A8J3FQ49</accession>
<keyword evidence="4" id="KW-1185">Reference proteome</keyword>
<dbReference type="Proteomes" id="UP000656042">
    <property type="component" value="Unassembled WGS sequence"/>
</dbReference>
<keyword evidence="2" id="KW-0472">Membrane</keyword>
<feature type="transmembrane region" description="Helical" evidence="2">
    <location>
        <begin position="46"/>
        <end position="66"/>
    </location>
</feature>
<sequence length="768" mass="80379">MLVLSGTSVADIVRYAAYLILAVVVPGTLVHRAVRGSRRNLPEDVGCGAATGLVLQLLVWALAAAVGAAALVRWWPLVVIAVFVAVPGLRRHWRIRSPRPLPVRWTWLMSAVLLSAVGWGYHEWRFTPLPPADTAYYQDLMYHLALVHEMTRSMPFQVPQLAGDTLHYHFLSDADMAMGSMVSGVAPAVVLLRLWAVPIIAIAALVLAALARDLTGRWWAGPLAAGLGFAGLPAVLGGVAEVPGGLAVSYVSPSQTYALPLLCLLIAIAVDAFRGGLRAGVWVMLPLLAVACAGAKSSALPPVVAGLVAGVVVAAVVHRRVPWAALGVLVHTVVAILIGLRLFAGGGAGVLGVQALSVLRWMTPYVDTLGVGQGRDKGGLVPLGVEVATTRGAWFVAWLVLWWVLLQAPRLAGLAALGVPGTRSDPVTWLLAGTTAAGAGGLWLFWHPSASQVYFYVGVIPIGALLTVRLLAAVHRSRWAVPGGLAAGAVWAVVVPPTRYPRHNTVVDWFGALAAPLLGAAAAGAVVLVAAMVVCHLMIRRRPWRAIAPAVLAATVGVSLGAAGVTTVRDTWDTAAGAPRDVPDSRQMITREEMVAAQWLDDTAGPDDVVATNVHCSGMRQSPLCDARAFWVAGLGGRRTLVESWGYADATVAAHGANDRSYPQQPAPYPSVALLNDCLFTTGDRAVLAELRQRFGVRWLFADSRADEVSPRLARIAVPRFVSGTAVVYEVPRGRSLAPAAGDGLPPADAGPPAAGAGVAAPTPACSG</sequence>
<dbReference type="EMBL" id="BMMX01000015">
    <property type="protein sequence ID" value="GGK98004.1"/>
    <property type="molecule type" value="Genomic_DNA"/>
</dbReference>
<dbReference type="AlphaFoldDB" id="A0A8J3FQ49"/>
<evidence type="ECO:0000256" key="1">
    <source>
        <dbReference type="SAM" id="MobiDB-lite"/>
    </source>
</evidence>
<comment type="caution">
    <text evidence="3">The sequence shown here is derived from an EMBL/GenBank/DDBJ whole genome shotgun (WGS) entry which is preliminary data.</text>
</comment>
<feature type="transmembrane region" description="Helical" evidence="2">
    <location>
        <begin position="328"/>
        <end position="353"/>
    </location>
</feature>
<keyword evidence="2" id="KW-0812">Transmembrane</keyword>
<feature type="transmembrane region" description="Helical" evidence="2">
    <location>
        <begin position="72"/>
        <end position="89"/>
    </location>
</feature>
<keyword evidence="2" id="KW-1133">Transmembrane helix</keyword>
<feature type="transmembrane region" description="Helical" evidence="2">
    <location>
        <begin position="393"/>
        <end position="417"/>
    </location>
</feature>
<feature type="region of interest" description="Disordered" evidence="1">
    <location>
        <begin position="740"/>
        <end position="768"/>
    </location>
</feature>
<feature type="transmembrane region" description="Helical" evidence="2">
    <location>
        <begin position="479"/>
        <end position="497"/>
    </location>
</feature>
<feature type="transmembrane region" description="Helical" evidence="2">
    <location>
        <begin position="218"/>
        <end position="236"/>
    </location>
</feature>
<feature type="transmembrane region" description="Helical" evidence="2">
    <location>
        <begin position="185"/>
        <end position="211"/>
    </location>
</feature>